<name>A0ABP0TNS9_9BRYO</name>
<dbReference type="PANTHER" id="PTHR42899:SF1">
    <property type="entry name" value="SPERMATOGENESIS-ASSOCIATED PROTEIN 20"/>
    <property type="match status" value="1"/>
</dbReference>
<dbReference type="Pfam" id="PF03190">
    <property type="entry name" value="Thioredox_DsbH"/>
    <property type="match status" value="1"/>
</dbReference>
<dbReference type="Gene3D" id="3.40.30.10">
    <property type="entry name" value="Glutaredoxin"/>
    <property type="match status" value="1"/>
</dbReference>
<keyword evidence="1" id="KW-0472">Membrane</keyword>
<dbReference type="PANTHER" id="PTHR42899">
    <property type="entry name" value="SPERMATOGENESIS-ASSOCIATED PROTEIN 20"/>
    <property type="match status" value="1"/>
</dbReference>
<feature type="domain" description="Spermatogenesis-associated protein 20-like TRX" evidence="2">
    <location>
        <begin position="99"/>
        <end position="151"/>
    </location>
</feature>
<organism evidence="3 4">
    <name type="scientific">Sphagnum troendelagicum</name>
    <dbReference type="NCBI Taxonomy" id="128251"/>
    <lineage>
        <taxon>Eukaryota</taxon>
        <taxon>Viridiplantae</taxon>
        <taxon>Streptophyta</taxon>
        <taxon>Embryophyta</taxon>
        <taxon>Bryophyta</taxon>
        <taxon>Sphagnophytina</taxon>
        <taxon>Sphagnopsida</taxon>
        <taxon>Sphagnales</taxon>
        <taxon>Sphagnaceae</taxon>
        <taxon>Sphagnum</taxon>
    </lineage>
</organism>
<keyword evidence="1" id="KW-0812">Transmembrane</keyword>
<evidence type="ECO:0000313" key="3">
    <source>
        <dbReference type="EMBL" id="CAK9201314.1"/>
    </source>
</evidence>
<dbReference type="InterPro" id="IPR004879">
    <property type="entry name" value="Ssp411-like_TRX"/>
</dbReference>
<gene>
    <name evidence="3" type="ORF">CSSPTR1EN2_LOCUS5845</name>
</gene>
<keyword evidence="1" id="KW-1133">Transmembrane helix</keyword>
<evidence type="ECO:0000259" key="2">
    <source>
        <dbReference type="Pfam" id="PF03190"/>
    </source>
</evidence>
<reference evidence="3" key="1">
    <citation type="submission" date="2024-02" db="EMBL/GenBank/DDBJ databases">
        <authorList>
            <consortium name="ELIXIR-Norway"/>
            <consortium name="Elixir Norway"/>
        </authorList>
    </citation>
    <scope>NUCLEOTIDE SEQUENCE</scope>
</reference>
<dbReference type="Proteomes" id="UP001497512">
    <property type="component" value="Chromosome 13"/>
</dbReference>
<feature type="transmembrane region" description="Helical" evidence="1">
    <location>
        <begin position="138"/>
        <end position="158"/>
    </location>
</feature>
<keyword evidence="4" id="KW-1185">Reference proteome</keyword>
<evidence type="ECO:0000313" key="4">
    <source>
        <dbReference type="Proteomes" id="UP001497512"/>
    </source>
</evidence>
<sequence>MWVVVNCVLVKQSSEIPISKIHEATRPTVASSSSVAASSGGGNLATAAAASGPVSRNPQFGSLWVGGILAGKDQKLTFAAKSAEVQKAAEDMASSHKCTNQLAQQHSPYVLEHAHNLVDCYPWGEDAFTKAQAEYKSIFLSVGVFLFAVCTTVGWMSLSRVCVPKPYNICIKMSSVIHCLFSLGYDIIHILKEFWIFF</sequence>
<protein>
    <recommendedName>
        <fullName evidence="2">Spermatogenesis-associated protein 20-like TRX domain-containing protein</fullName>
    </recommendedName>
</protein>
<dbReference type="InterPro" id="IPR024705">
    <property type="entry name" value="Ssp411"/>
</dbReference>
<dbReference type="EMBL" id="OZ019905">
    <property type="protein sequence ID" value="CAK9201314.1"/>
    <property type="molecule type" value="Genomic_DNA"/>
</dbReference>
<evidence type="ECO:0000256" key="1">
    <source>
        <dbReference type="SAM" id="Phobius"/>
    </source>
</evidence>
<proteinExistence type="predicted"/>
<accession>A0ABP0TNS9</accession>